<feature type="region of interest" description="Disordered" evidence="6">
    <location>
        <begin position="133"/>
        <end position="192"/>
    </location>
</feature>
<comment type="subcellular location">
    <subcellularLocation>
        <location evidence="1">Cytoplasm</location>
        <location evidence="1">Cytoskeleton</location>
    </subcellularLocation>
</comment>
<dbReference type="WBParaSite" id="ECPE_0000751401-mRNA-1">
    <property type="protein sequence ID" value="ECPE_0000751401-mRNA-1"/>
    <property type="gene ID" value="ECPE_0000751401"/>
</dbReference>
<dbReference type="AlphaFoldDB" id="A0A183AKL3"/>
<feature type="domain" description="Kinesin motor" evidence="7">
    <location>
        <begin position="666"/>
        <end position="987"/>
    </location>
</feature>
<feature type="compositionally biased region" description="Low complexity" evidence="6">
    <location>
        <begin position="36"/>
        <end position="46"/>
    </location>
</feature>
<evidence type="ECO:0000259" key="7">
    <source>
        <dbReference type="PROSITE" id="PS50067"/>
    </source>
</evidence>
<dbReference type="InterPro" id="IPR036961">
    <property type="entry name" value="Kinesin_motor_dom_sf"/>
</dbReference>
<dbReference type="GO" id="GO:0007018">
    <property type="term" value="P:microtubule-based movement"/>
    <property type="evidence" value="ECO:0007669"/>
    <property type="project" value="InterPro"/>
</dbReference>
<keyword evidence="9" id="KW-1185">Reference proteome</keyword>
<evidence type="ECO:0000256" key="3">
    <source>
        <dbReference type="ARBA" id="ARBA00022840"/>
    </source>
</evidence>
<evidence type="ECO:0000313" key="10">
    <source>
        <dbReference type="WBParaSite" id="ECPE_0000751401-mRNA-1"/>
    </source>
</evidence>
<proteinExistence type="inferred from homology"/>
<keyword evidence="4" id="KW-0206">Cytoskeleton</keyword>
<evidence type="ECO:0000256" key="4">
    <source>
        <dbReference type="ARBA" id="ARBA00023212"/>
    </source>
</evidence>
<dbReference type="GO" id="GO:0008017">
    <property type="term" value="F:microtubule binding"/>
    <property type="evidence" value="ECO:0007669"/>
    <property type="project" value="InterPro"/>
</dbReference>
<evidence type="ECO:0000256" key="2">
    <source>
        <dbReference type="ARBA" id="ARBA00022741"/>
    </source>
</evidence>
<dbReference type="InterPro" id="IPR027640">
    <property type="entry name" value="Kinesin-like_fam"/>
</dbReference>
<evidence type="ECO:0000256" key="6">
    <source>
        <dbReference type="SAM" id="MobiDB-lite"/>
    </source>
</evidence>
<dbReference type="PROSITE" id="PS50067">
    <property type="entry name" value="KINESIN_MOTOR_2"/>
    <property type="match status" value="1"/>
</dbReference>
<protein>
    <submittedName>
        <fullName evidence="10">Kinesin motor domain-containing protein</fullName>
    </submittedName>
</protein>
<dbReference type="SMART" id="SM00129">
    <property type="entry name" value="KISc"/>
    <property type="match status" value="1"/>
</dbReference>
<dbReference type="GO" id="GO:0005524">
    <property type="term" value="F:ATP binding"/>
    <property type="evidence" value="ECO:0007669"/>
    <property type="project" value="UniProtKB-UniRule"/>
</dbReference>
<comment type="similarity">
    <text evidence="5">Belongs to the TRAFAC class myosin-kinesin ATPase superfamily. Kinesin family.</text>
</comment>
<dbReference type="PANTHER" id="PTHR47972">
    <property type="entry name" value="KINESIN-LIKE PROTEIN KLP-3"/>
    <property type="match status" value="1"/>
</dbReference>
<feature type="compositionally biased region" description="Polar residues" evidence="6">
    <location>
        <begin position="154"/>
        <end position="192"/>
    </location>
</feature>
<reference evidence="8 9" key="2">
    <citation type="submission" date="2018-11" db="EMBL/GenBank/DDBJ databases">
        <authorList>
            <consortium name="Pathogen Informatics"/>
        </authorList>
    </citation>
    <scope>NUCLEOTIDE SEQUENCE [LARGE SCALE GENOMIC DNA]</scope>
    <source>
        <strain evidence="8 9">Egypt</strain>
    </source>
</reference>
<evidence type="ECO:0000256" key="1">
    <source>
        <dbReference type="ARBA" id="ARBA00004245"/>
    </source>
</evidence>
<dbReference type="GO" id="GO:0003777">
    <property type="term" value="F:microtubule motor activity"/>
    <property type="evidence" value="ECO:0007669"/>
    <property type="project" value="InterPro"/>
</dbReference>
<gene>
    <name evidence="8" type="ORF">ECPE_LOCUS7498</name>
</gene>
<keyword evidence="5" id="KW-0505">Motor protein</keyword>
<keyword evidence="2 5" id="KW-0547">Nucleotide-binding</keyword>
<dbReference type="EMBL" id="UZAN01044686">
    <property type="protein sequence ID" value="VDP81264.1"/>
    <property type="molecule type" value="Genomic_DNA"/>
</dbReference>
<accession>A0A183AKL3</accession>
<dbReference type="Gene3D" id="3.40.850.10">
    <property type="entry name" value="Kinesin motor domain"/>
    <property type="match status" value="1"/>
</dbReference>
<feature type="region of interest" description="Disordered" evidence="6">
    <location>
        <begin position="29"/>
        <end position="61"/>
    </location>
</feature>
<dbReference type="InterPro" id="IPR027417">
    <property type="entry name" value="P-loop_NTPase"/>
</dbReference>
<dbReference type="GO" id="GO:0015630">
    <property type="term" value="C:microtubule cytoskeleton"/>
    <property type="evidence" value="ECO:0007669"/>
    <property type="project" value="TreeGrafter"/>
</dbReference>
<dbReference type="Pfam" id="PF00225">
    <property type="entry name" value="Kinesin"/>
    <property type="match status" value="1"/>
</dbReference>
<keyword evidence="3 5" id="KW-0067">ATP-binding</keyword>
<evidence type="ECO:0000313" key="9">
    <source>
        <dbReference type="Proteomes" id="UP000272942"/>
    </source>
</evidence>
<dbReference type="InterPro" id="IPR001752">
    <property type="entry name" value="Kinesin_motor_dom"/>
</dbReference>
<dbReference type="PANTHER" id="PTHR47972:SF65">
    <property type="entry name" value="KINESIN-LIKE PROTEIN"/>
    <property type="match status" value="1"/>
</dbReference>
<organism evidence="10">
    <name type="scientific">Echinostoma caproni</name>
    <dbReference type="NCBI Taxonomy" id="27848"/>
    <lineage>
        <taxon>Eukaryota</taxon>
        <taxon>Metazoa</taxon>
        <taxon>Spiralia</taxon>
        <taxon>Lophotrochozoa</taxon>
        <taxon>Platyhelminthes</taxon>
        <taxon>Trematoda</taxon>
        <taxon>Digenea</taxon>
        <taxon>Plagiorchiida</taxon>
        <taxon>Echinostomata</taxon>
        <taxon>Echinostomatoidea</taxon>
        <taxon>Echinostomatidae</taxon>
        <taxon>Echinostoma</taxon>
    </lineage>
</organism>
<feature type="binding site" evidence="5">
    <location>
        <begin position="744"/>
        <end position="751"/>
    </location>
    <ligand>
        <name>ATP</name>
        <dbReference type="ChEBI" id="CHEBI:30616"/>
    </ligand>
</feature>
<reference evidence="10" key="1">
    <citation type="submission" date="2016-06" db="UniProtKB">
        <authorList>
            <consortium name="WormBaseParasite"/>
        </authorList>
    </citation>
    <scope>IDENTIFICATION</scope>
</reference>
<evidence type="ECO:0000256" key="5">
    <source>
        <dbReference type="PROSITE-ProRule" id="PRU00283"/>
    </source>
</evidence>
<evidence type="ECO:0000313" key="8">
    <source>
        <dbReference type="EMBL" id="VDP81264.1"/>
    </source>
</evidence>
<sequence length="1008" mass="113399">MWNITNANSDCGGDRKGIHATLIHTCESERKTGSVNNETPEPNNPTDFDIPRAVSRSGKRPPTTFIDSADWSLYLRISCQLRQIKVTYECTENDAEEILYNGRGKHAKRIVRLVCAFNRLYAEYSRLSDRLSKNSRMTKKATQYSEMSQPIDLSESNQTGIDQKQSSPTTRASYDPSSTEPPRVTNTLNQATLSSGYGDTGVLITDITLEPSNINPVHTEEEPQSIKSVEQSQQQVPDFSESAYQYSAAHRTPIQAEPGETLTPYELSISGPTIMNSTSTSLQLTNRETSVSSCNPSGSSMGSRQPLNRPSNNVCFQWCGRALRRPDSRVQWNRKREALRLCKKLERHNQMESRSRSTAYSRPTPRTQHFYYDQINRPTGLTNILVYQHGSHRYLIEHVIHSAQCNIPNAIPHQQEAGTGSKLTTVRLPIALELILPKMQCQIERVMKHCENICDPLEVAAELRQSNYDTEACIAYFRQISELRDVINEFLPQTGNKFGHKDAYQGKHPVSSTGYEITSGTSSTNSRSGLPTNRENYVNTLLILRDQIITVRRLHTDVTKRLSRLRNSVTEIITKLRTDLEEKLVTKLWTFLNADKTNHVDCSLLGKPMGSSVSSVNGCAGSGNGDVPLAQLAKLVQENRSLKLTLRTEENRRRAVFNMMQEYLGNIRIYCRCRGILNVSSCVDARPLTDTVLLHTTADNSSTETYKFDRVFDPYATQSDVYTELAPSVCSFLDGYNVCFLTYGGEASGKTYTLLGGEPDSVDKQGIAHRALRTVLSEREAHVHEWNYHLISAVVEIYNDTLIDLLSCEKGISIRVDSGPDHMLENLQTMDIEQESDVEQLLALCRERRHTGCTALNNKSSRSHLIIFARLSARSRIHDAHVCSLLALCDLAGFEDIIKAETLMDPVLAKEAGYINRSLTALNRVFMSLRTQDPNNVSYRDSKLTYLLKPFFTHSGKCILIVTVRTDRNNIGSTQSTLRFARDSRGVSLGRARRQFNLDKLIDDMRAS</sequence>
<keyword evidence="4" id="KW-0963">Cytoplasm</keyword>
<dbReference type="Proteomes" id="UP000272942">
    <property type="component" value="Unassembled WGS sequence"/>
</dbReference>
<dbReference type="PRINTS" id="PR00380">
    <property type="entry name" value="KINESINHEAVY"/>
</dbReference>
<dbReference type="SUPFAM" id="SSF52540">
    <property type="entry name" value="P-loop containing nucleoside triphosphate hydrolases"/>
    <property type="match status" value="1"/>
</dbReference>
<name>A0A183AKL3_9TREM</name>
<dbReference type="OrthoDB" id="3176171at2759"/>